<organism evidence="12 13">
    <name type="scientific">Paralvinella palmiformis</name>
    <dbReference type="NCBI Taxonomy" id="53620"/>
    <lineage>
        <taxon>Eukaryota</taxon>
        <taxon>Metazoa</taxon>
        <taxon>Spiralia</taxon>
        <taxon>Lophotrochozoa</taxon>
        <taxon>Annelida</taxon>
        <taxon>Polychaeta</taxon>
        <taxon>Sedentaria</taxon>
        <taxon>Canalipalpata</taxon>
        <taxon>Terebellida</taxon>
        <taxon>Terebelliformia</taxon>
        <taxon>Alvinellidae</taxon>
        <taxon>Paralvinella</taxon>
    </lineage>
</organism>
<dbReference type="PRINTS" id="PR00093">
    <property type="entry name" value="URICASE"/>
</dbReference>
<comment type="caution">
    <text evidence="12">The sequence shown here is derived from an EMBL/GenBank/DDBJ whole genome shotgun (WGS) entry which is preliminary data.</text>
</comment>
<keyword evidence="8 11" id="KW-0560">Oxidoreductase</keyword>
<dbReference type="NCBIfam" id="TIGR03383">
    <property type="entry name" value="urate_oxi"/>
    <property type="match status" value="1"/>
</dbReference>
<gene>
    <name evidence="12" type="ORF">LSH36_783g00006</name>
</gene>
<dbReference type="AlphaFoldDB" id="A0AAD9J0N7"/>
<dbReference type="SUPFAM" id="SSF55620">
    <property type="entry name" value="Tetrahydrobiopterin biosynthesis enzymes-like"/>
    <property type="match status" value="2"/>
</dbReference>
<evidence type="ECO:0000256" key="11">
    <source>
        <dbReference type="RuleBase" id="RU004455"/>
    </source>
</evidence>
<comment type="catalytic activity">
    <reaction evidence="10 11">
        <text>urate + O2 + H2O = 5-hydroxyisourate + H2O2</text>
        <dbReference type="Rhea" id="RHEA:21368"/>
        <dbReference type="ChEBI" id="CHEBI:15377"/>
        <dbReference type="ChEBI" id="CHEBI:15379"/>
        <dbReference type="ChEBI" id="CHEBI:16240"/>
        <dbReference type="ChEBI" id="CHEBI:17775"/>
        <dbReference type="ChEBI" id="CHEBI:18072"/>
        <dbReference type="EC" id="1.7.3.3"/>
    </reaction>
</comment>
<keyword evidence="9" id="KW-0576">Peroxisome</keyword>
<evidence type="ECO:0000256" key="9">
    <source>
        <dbReference type="ARBA" id="ARBA00023140"/>
    </source>
</evidence>
<dbReference type="Proteomes" id="UP001208570">
    <property type="component" value="Unassembled WGS sequence"/>
</dbReference>
<comment type="pathway">
    <text evidence="3">Purine metabolism; urate degradation; (S)-allantoin from urate: step 1/3.</text>
</comment>
<evidence type="ECO:0000256" key="1">
    <source>
        <dbReference type="ARBA" id="ARBA00003860"/>
    </source>
</evidence>
<sequence length="342" mass="39433">MLPDTQVEFVDRGFGKNFVRLLHVKREGTWNRIKEIEVSTKLTLSSVKDFLHGDNSDIIATDSQKNTVYILAKKHGVSCIEEFGMILAAHFLKQYSHVTKADIYIEEKPWNRIQMDGMEHAHAFIENGDAIRFCHVLQNRNDPPTIKAGLRDMKIMKTTRSAFANFISDEYRSLPDMNDRIFCTMVYADWDYSDFSGLDFDGAWTKVKETILEVFAGPPSSGIFSPSVQKTLYDTQKLAMARIPQFSYEIKETLEKKKTHQKLIWLLVTLMMMIDVLRPLLCINGTSKAEDNKTVRWPSPFDYDLQTQRTLIRSKQHAAFGCQGSISRREAPSEMTVRLMRR</sequence>
<evidence type="ECO:0000256" key="4">
    <source>
        <dbReference type="ARBA" id="ARBA00009760"/>
    </source>
</evidence>
<dbReference type="PANTHER" id="PTHR42874:SF1">
    <property type="entry name" value="URICASE"/>
    <property type="match status" value="1"/>
</dbReference>
<accession>A0AAD9J0N7</accession>
<keyword evidence="7 11" id="KW-0659">Purine metabolism</keyword>
<evidence type="ECO:0000256" key="10">
    <source>
        <dbReference type="ARBA" id="ARBA00048818"/>
    </source>
</evidence>
<reference evidence="12" key="1">
    <citation type="journal article" date="2023" name="Mol. Biol. Evol.">
        <title>Third-Generation Sequencing Reveals the Adaptive Role of the Epigenome in Three Deep-Sea Polychaetes.</title>
        <authorList>
            <person name="Perez M."/>
            <person name="Aroh O."/>
            <person name="Sun Y."/>
            <person name="Lan Y."/>
            <person name="Juniper S.K."/>
            <person name="Young C.R."/>
            <person name="Angers B."/>
            <person name="Qian P.Y."/>
        </authorList>
    </citation>
    <scope>NUCLEOTIDE SEQUENCE</scope>
    <source>
        <strain evidence="12">P08H-3</strain>
    </source>
</reference>
<evidence type="ECO:0000256" key="8">
    <source>
        <dbReference type="ARBA" id="ARBA00023002"/>
    </source>
</evidence>
<protein>
    <recommendedName>
        <fullName evidence="6 11">Uricase</fullName>
        <ecNumber evidence="5 11">1.7.3.3</ecNumber>
    </recommendedName>
</protein>
<evidence type="ECO:0000256" key="7">
    <source>
        <dbReference type="ARBA" id="ARBA00022631"/>
    </source>
</evidence>
<dbReference type="GO" id="GO:0004846">
    <property type="term" value="F:urate oxidase activity"/>
    <property type="evidence" value="ECO:0007669"/>
    <property type="project" value="UniProtKB-EC"/>
</dbReference>
<dbReference type="GO" id="GO:0005777">
    <property type="term" value="C:peroxisome"/>
    <property type="evidence" value="ECO:0007669"/>
    <property type="project" value="UniProtKB-SubCell"/>
</dbReference>
<evidence type="ECO:0000256" key="5">
    <source>
        <dbReference type="ARBA" id="ARBA00012598"/>
    </source>
</evidence>
<dbReference type="InterPro" id="IPR002042">
    <property type="entry name" value="Uricase"/>
</dbReference>
<comment type="function">
    <text evidence="1 11">Catalyzes the oxidation of uric acid to 5-hydroxyisourate, which is further processed to form (S)-allantoin.</text>
</comment>
<evidence type="ECO:0000256" key="6">
    <source>
        <dbReference type="ARBA" id="ARBA00017098"/>
    </source>
</evidence>
<dbReference type="GO" id="GO:0019628">
    <property type="term" value="P:urate catabolic process"/>
    <property type="evidence" value="ECO:0007669"/>
    <property type="project" value="TreeGrafter"/>
</dbReference>
<evidence type="ECO:0000313" key="13">
    <source>
        <dbReference type="Proteomes" id="UP001208570"/>
    </source>
</evidence>
<dbReference type="PANTHER" id="PTHR42874">
    <property type="entry name" value="URICASE"/>
    <property type="match status" value="1"/>
</dbReference>
<dbReference type="Pfam" id="PF01014">
    <property type="entry name" value="Uricase"/>
    <property type="match status" value="2"/>
</dbReference>
<evidence type="ECO:0000313" key="12">
    <source>
        <dbReference type="EMBL" id="KAK2144123.1"/>
    </source>
</evidence>
<dbReference type="EMBL" id="JAODUP010000783">
    <property type="protein sequence ID" value="KAK2144123.1"/>
    <property type="molecule type" value="Genomic_DNA"/>
</dbReference>
<proteinExistence type="inferred from homology"/>
<comment type="subcellular location">
    <subcellularLocation>
        <location evidence="2">Peroxisome</location>
    </subcellularLocation>
</comment>
<keyword evidence="13" id="KW-1185">Reference proteome</keyword>
<dbReference type="GO" id="GO:0006145">
    <property type="term" value="P:purine nucleobase catabolic process"/>
    <property type="evidence" value="ECO:0007669"/>
    <property type="project" value="TreeGrafter"/>
</dbReference>
<evidence type="ECO:0000256" key="3">
    <source>
        <dbReference type="ARBA" id="ARBA00004831"/>
    </source>
</evidence>
<name>A0AAD9J0N7_9ANNE</name>
<evidence type="ECO:0000256" key="2">
    <source>
        <dbReference type="ARBA" id="ARBA00004275"/>
    </source>
</evidence>
<dbReference type="Gene3D" id="3.10.270.10">
    <property type="entry name" value="Urate Oxidase"/>
    <property type="match status" value="1"/>
</dbReference>
<dbReference type="EC" id="1.7.3.3" evidence="5 11"/>
<comment type="similarity">
    <text evidence="4 11">Belongs to the uricase family.</text>
</comment>